<dbReference type="AlphaFoldDB" id="A0AAE0LW42"/>
<sequence length="174" mass="17320">MKAIAYAAVLLGLVSTALGQAETTGLAPSPTESYGCEPHGDHWHCEGARTVAETDAPTDVGTTTAAAATTSAAHDHDEDEDDHDHDEDDDDSTHTDAAGTGALAPSPTESYGCEPHGDHWHCEGAITASPTGAPAGTGAQDAATTTSTSTAAAPHFEVAGLGFAGVAAVVAMAL</sequence>
<dbReference type="Proteomes" id="UP001278766">
    <property type="component" value="Unassembled WGS sequence"/>
</dbReference>
<evidence type="ECO:0000256" key="2">
    <source>
        <dbReference type="SAM" id="SignalP"/>
    </source>
</evidence>
<dbReference type="EMBL" id="JAUEPN010000001">
    <property type="protein sequence ID" value="KAK3299836.1"/>
    <property type="molecule type" value="Genomic_DNA"/>
</dbReference>
<accession>A0AAE0LW42</accession>
<reference evidence="3" key="1">
    <citation type="journal article" date="2023" name="Mol. Phylogenet. Evol.">
        <title>Genome-scale phylogeny and comparative genomics of the fungal order Sordariales.</title>
        <authorList>
            <person name="Hensen N."/>
            <person name="Bonometti L."/>
            <person name="Westerberg I."/>
            <person name="Brannstrom I.O."/>
            <person name="Guillou S."/>
            <person name="Cros-Aarteil S."/>
            <person name="Calhoun S."/>
            <person name="Haridas S."/>
            <person name="Kuo A."/>
            <person name="Mondo S."/>
            <person name="Pangilinan J."/>
            <person name="Riley R."/>
            <person name="LaButti K."/>
            <person name="Andreopoulos B."/>
            <person name="Lipzen A."/>
            <person name="Chen C."/>
            <person name="Yan M."/>
            <person name="Daum C."/>
            <person name="Ng V."/>
            <person name="Clum A."/>
            <person name="Steindorff A."/>
            <person name="Ohm R.A."/>
            <person name="Martin F."/>
            <person name="Silar P."/>
            <person name="Natvig D.O."/>
            <person name="Lalanne C."/>
            <person name="Gautier V."/>
            <person name="Ament-Velasquez S.L."/>
            <person name="Kruys A."/>
            <person name="Hutchinson M.I."/>
            <person name="Powell A.J."/>
            <person name="Barry K."/>
            <person name="Miller A.N."/>
            <person name="Grigoriev I.V."/>
            <person name="Debuchy R."/>
            <person name="Gladieux P."/>
            <person name="Hiltunen Thoren M."/>
            <person name="Johannesson H."/>
        </authorList>
    </citation>
    <scope>NUCLEOTIDE SEQUENCE</scope>
    <source>
        <strain evidence="3">CBS 168.71</strain>
    </source>
</reference>
<evidence type="ECO:0000313" key="4">
    <source>
        <dbReference type="Proteomes" id="UP001278766"/>
    </source>
</evidence>
<feature type="region of interest" description="Disordered" evidence="1">
    <location>
        <begin position="64"/>
        <end position="148"/>
    </location>
</feature>
<evidence type="ECO:0000313" key="3">
    <source>
        <dbReference type="EMBL" id="KAK3299836.1"/>
    </source>
</evidence>
<feature type="signal peptide" evidence="2">
    <location>
        <begin position="1"/>
        <end position="19"/>
    </location>
</feature>
<keyword evidence="4" id="KW-1185">Reference proteome</keyword>
<dbReference type="RefSeq" id="XP_062663350.1">
    <property type="nucleotide sequence ID" value="XM_062798900.1"/>
</dbReference>
<proteinExistence type="predicted"/>
<organism evidence="3 4">
    <name type="scientific">Chaetomium fimeti</name>
    <dbReference type="NCBI Taxonomy" id="1854472"/>
    <lineage>
        <taxon>Eukaryota</taxon>
        <taxon>Fungi</taxon>
        <taxon>Dikarya</taxon>
        <taxon>Ascomycota</taxon>
        <taxon>Pezizomycotina</taxon>
        <taxon>Sordariomycetes</taxon>
        <taxon>Sordariomycetidae</taxon>
        <taxon>Sordariales</taxon>
        <taxon>Chaetomiaceae</taxon>
        <taxon>Chaetomium</taxon>
    </lineage>
</organism>
<keyword evidence="2" id="KW-0732">Signal</keyword>
<evidence type="ECO:0000256" key="1">
    <source>
        <dbReference type="SAM" id="MobiDB-lite"/>
    </source>
</evidence>
<feature type="compositionally biased region" description="Low complexity" evidence="1">
    <location>
        <begin position="125"/>
        <end position="148"/>
    </location>
</feature>
<dbReference type="GeneID" id="87835848"/>
<comment type="caution">
    <text evidence="3">The sequence shown here is derived from an EMBL/GenBank/DDBJ whole genome shotgun (WGS) entry which is preliminary data.</text>
</comment>
<reference evidence="3" key="2">
    <citation type="submission" date="2023-06" db="EMBL/GenBank/DDBJ databases">
        <authorList>
            <consortium name="Lawrence Berkeley National Laboratory"/>
            <person name="Haridas S."/>
            <person name="Hensen N."/>
            <person name="Bonometti L."/>
            <person name="Westerberg I."/>
            <person name="Brannstrom I.O."/>
            <person name="Guillou S."/>
            <person name="Cros-Aarteil S."/>
            <person name="Calhoun S."/>
            <person name="Kuo A."/>
            <person name="Mondo S."/>
            <person name="Pangilinan J."/>
            <person name="Riley R."/>
            <person name="Labutti K."/>
            <person name="Andreopoulos B."/>
            <person name="Lipzen A."/>
            <person name="Chen C."/>
            <person name="Yanf M."/>
            <person name="Daum C."/>
            <person name="Ng V."/>
            <person name="Clum A."/>
            <person name="Steindorff A."/>
            <person name="Ohm R."/>
            <person name="Martin F."/>
            <person name="Silar P."/>
            <person name="Natvig D."/>
            <person name="Lalanne C."/>
            <person name="Gautier V."/>
            <person name="Ament-Velasquez S.L."/>
            <person name="Kruys A."/>
            <person name="Hutchinson M.I."/>
            <person name="Powell A.J."/>
            <person name="Barry K."/>
            <person name="Miller A.N."/>
            <person name="Grigoriev I.V."/>
            <person name="Debuchy R."/>
            <person name="Gladieux P."/>
            <person name="Thoren M.H."/>
            <person name="Johannesson H."/>
        </authorList>
    </citation>
    <scope>NUCLEOTIDE SEQUENCE</scope>
    <source>
        <strain evidence="3">CBS 168.71</strain>
    </source>
</reference>
<name>A0AAE0LW42_9PEZI</name>
<feature type="chain" id="PRO_5042108762" evidence="2">
    <location>
        <begin position="20"/>
        <end position="174"/>
    </location>
</feature>
<gene>
    <name evidence="3" type="ORF">B0H64DRAFT_1800</name>
</gene>
<protein>
    <submittedName>
        <fullName evidence="3">Uncharacterized protein</fullName>
    </submittedName>
</protein>
<feature type="compositionally biased region" description="Acidic residues" evidence="1">
    <location>
        <begin position="77"/>
        <end position="91"/>
    </location>
</feature>